<sequence length="122" mass="13261">MNIESVQWRCDTDVVWSVIELKDKKVNSDVRESPLEKIGSSYAKATAGPRTDPPPQTKTNSTPSENIKALMSVISIIDIGEVVLLANKFKAAANPVEKILILAEHAPLVEAIKIAKSNPAKK</sequence>
<protein>
    <submittedName>
        <fullName evidence="2">Uncharacterized protein</fullName>
    </submittedName>
</protein>
<evidence type="ECO:0000313" key="3">
    <source>
        <dbReference type="Proteomes" id="UP000299102"/>
    </source>
</evidence>
<evidence type="ECO:0000313" key="2">
    <source>
        <dbReference type="EMBL" id="GBP24650.1"/>
    </source>
</evidence>
<feature type="region of interest" description="Disordered" evidence="1">
    <location>
        <begin position="29"/>
        <end position="64"/>
    </location>
</feature>
<evidence type="ECO:0000256" key="1">
    <source>
        <dbReference type="SAM" id="MobiDB-lite"/>
    </source>
</evidence>
<organism evidence="2 3">
    <name type="scientific">Eumeta variegata</name>
    <name type="common">Bagworm moth</name>
    <name type="synonym">Eumeta japonica</name>
    <dbReference type="NCBI Taxonomy" id="151549"/>
    <lineage>
        <taxon>Eukaryota</taxon>
        <taxon>Metazoa</taxon>
        <taxon>Ecdysozoa</taxon>
        <taxon>Arthropoda</taxon>
        <taxon>Hexapoda</taxon>
        <taxon>Insecta</taxon>
        <taxon>Pterygota</taxon>
        <taxon>Neoptera</taxon>
        <taxon>Endopterygota</taxon>
        <taxon>Lepidoptera</taxon>
        <taxon>Glossata</taxon>
        <taxon>Ditrysia</taxon>
        <taxon>Tineoidea</taxon>
        <taxon>Psychidae</taxon>
        <taxon>Oiketicinae</taxon>
        <taxon>Eumeta</taxon>
    </lineage>
</organism>
<dbReference type="Proteomes" id="UP000299102">
    <property type="component" value="Unassembled WGS sequence"/>
</dbReference>
<proteinExistence type="predicted"/>
<comment type="caution">
    <text evidence="2">The sequence shown here is derived from an EMBL/GenBank/DDBJ whole genome shotgun (WGS) entry which is preliminary data.</text>
</comment>
<accession>A0A4C1UEU8</accession>
<dbReference type="EMBL" id="BGZK01000164">
    <property type="protein sequence ID" value="GBP24650.1"/>
    <property type="molecule type" value="Genomic_DNA"/>
</dbReference>
<reference evidence="2 3" key="1">
    <citation type="journal article" date="2019" name="Commun. Biol.">
        <title>The bagworm genome reveals a unique fibroin gene that provides high tensile strength.</title>
        <authorList>
            <person name="Kono N."/>
            <person name="Nakamura H."/>
            <person name="Ohtoshi R."/>
            <person name="Tomita M."/>
            <person name="Numata K."/>
            <person name="Arakawa K."/>
        </authorList>
    </citation>
    <scope>NUCLEOTIDE SEQUENCE [LARGE SCALE GENOMIC DNA]</scope>
</reference>
<keyword evidence="3" id="KW-1185">Reference proteome</keyword>
<dbReference type="AlphaFoldDB" id="A0A4C1UEU8"/>
<name>A0A4C1UEU8_EUMVA</name>
<dbReference type="OrthoDB" id="7512074at2759"/>
<gene>
    <name evidence="2" type="ORF">EVAR_15856_1</name>
</gene>